<dbReference type="OrthoDB" id="4201487at2759"/>
<dbReference type="OMA" id="EPGKCFS"/>
<evidence type="ECO:0000313" key="2">
    <source>
        <dbReference type="EMBL" id="CBF73696.1"/>
    </source>
</evidence>
<dbReference type="GeneID" id="2869060"/>
<sequence>MTTLLSLPTELLLSIFDLLPPPSKHVFSLSCRYLNYTFAPLCPSLDTKAIFSLRSALARDGISFKDHAYCAGCRTIHRHKYFDTDELSHSPVIRKCTATRKSLYIEPEQFLSYQDATNQDYWLPRPYSSNSKPPRLNSGSIVRFGRKEPINDREFAVCASYEILSLPDIGSDSTPNEKGSDFDLRVSRAEIARILRGFDIPTCPHTRLGDNLVIKSYCESVSRSRNRNDTPSIEELREEYRRKMGQKEFDDATADYILRIWKDDKANACCQFPGCKTTFRWECRSSPRKDGWKTILLHVKRYLGYLPAPSDLHWMAQLVTVPDEDQLKKYWNECFEWRDVNLAIEEVRYKRLLLARDQSGKMELGRAEEVEFELLRRENDYMRHPHRKRHMGSVLGKLGAGETSHTRLSLLMPRYRQAEEEVEGDLYRPLHSAETLEILEKEDFKNKYKSMRGFGSYQTMWIENLFRSARSG</sequence>
<accession>Q5AUM2</accession>
<reference evidence="3" key="1">
    <citation type="journal article" date="2005" name="Nature">
        <title>Sequencing of Aspergillus nidulans and comparative analysis with A. fumigatus and A. oryzae.</title>
        <authorList>
            <person name="Galagan J.E."/>
            <person name="Calvo S.E."/>
            <person name="Cuomo C."/>
            <person name="Ma L.J."/>
            <person name="Wortman J.R."/>
            <person name="Batzoglou S."/>
            <person name="Lee S.I."/>
            <person name="Basturkmen M."/>
            <person name="Spevak C.C."/>
            <person name="Clutterbuck J."/>
            <person name="Kapitonov V."/>
            <person name="Jurka J."/>
            <person name="Scazzocchio C."/>
            <person name="Farman M."/>
            <person name="Butler J."/>
            <person name="Purcell S."/>
            <person name="Harris S."/>
            <person name="Braus G.H."/>
            <person name="Draht O."/>
            <person name="Busch S."/>
            <person name="D'Enfert C."/>
            <person name="Bouchier C."/>
            <person name="Goldman G.H."/>
            <person name="Bell-Pedersen D."/>
            <person name="Griffiths-Jones S."/>
            <person name="Doonan J.H."/>
            <person name="Yu J."/>
            <person name="Vienken K."/>
            <person name="Pain A."/>
            <person name="Freitag M."/>
            <person name="Selker E.U."/>
            <person name="Archer D.B."/>
            <person name="Penalva M.A."/>
            <person name="Oakley B.R."/>
            <person name="Momany M."/>
            <person name="Tanaka T."/>
            <person name="Kumagai T."/>
            <person name="Asai K."/>
            <person name="Machida M."/>
            <person name="Nierman W.C."/>
            <person name="Denning D.W."/>
            <person name="Caddick M."/>
            <person name="Hynes M."/>
            <person name="Paoletti M."/>
            <person name="Fischer R."/>
            <person name="Miller B."/>
            <person name="Dyer P."/>
            <person name="Sachs M.S."/>
            <person name="Osmani S.A."/>
            <person name="Birren B.W."/>
        </authorList>
    </citation>
    <scope>NUCLEOTIDE SEQUENCE [LARGE SCALE GENOMIC DNA]</scope>
    <source>
        <strain evidence="3">FGSC A4 / ATCC 38163 / CBS 112.46 / NRRL 194 / M139</strain>
    </source>
</reference>
<dbReference type="KEGG" id="ani:ANIA_08008"/>
<dbReference type="InParanoid" id="Q5AUM2"/>
<dbReference type="VEuPathDB" id="FungiDB:AN8008"/>
<dbReference type="eggNOG" id="ENOG502RN5S">
    <property type="taxonomic scope" value="Eukaryota"/>
</dbReference>
<gene>
    <name evidence="2" type="ORF">ANIA_08008</name>
</gene>
<feature type="domain" description="F-box" evidence="1">
    <location>
        <begin position="4"/>
        <end position="35"/>
    </location>
</feature>
<dbReference type="EMBL" id="BN001302">
    <property type="protein sequence ID" value="CBF73696.1"/>
    <property type="molecule type" value="Genomic_DNA"/>
</dbReference>
<keyword evidence="3" id="KW-1185">Reference proteome</keyword>
<dbReference type="Proteomes" id="UP000000560">
    <property type="component" value="Chromosome II"/>
</dbReference>
<dbReference type="AlphaFoldDB" id="Q5AUM2"/>
<dbReference type="InterPro" id="IPR001810">
    <property type="entry name" value="F-box_dom"/>
</dbReference>
<evidence type="ECO:0000259" key="1">
    <source>
        <dbReference type="Pfam" id="PF00646"/>
    </source>
</evidence>
<dbReference type="HOGENOM" id="CLU_578734_0_0_1"/>
<protein>
    <recommendedName>
        <fullName evidence="1">F-box domain-containing protein</fullName>
    </recommendedName>
</protein>
<evidence type="ECO:0000313" key="3">
    <source>
        <dbReference type="Proteomes" id="UP000000560"/>
    </source>
</evidence>
<dbReference type="InterPro" id="IPR036047">
    <property type="entry name" value="F-box-like_dom_sf"/>
</dbReference>
<name>Q5AUM2_EMENI</name>
<accession>C8V5S4</accession>
<dbReference type="Pfam" id="PF00646">
    <property type="entry name" value="F-box"/>
    <property type="match status" value="1"/>
</dbReference>
<proteinExistence type="predicted"/>
<dbReference type="SUPFAM" id="SSF81383">
    <property type="entry name" value="F-box domain"/>
    <property type="match status" value="1"/>
</dbReference>
<organism evidence="2 3">
    <name type="scientific">Emericella nidulans (strain FGSC A4 / ATCC 38163 / CBS 112.46 / NRRL 194 / M139)</name>
    <name type="common">Aspergillus nidulans</name>
    <dbReference type="NCBI Taxonomy" id="227321"/>
    <lineage>
        <taxon>Eukaryota</taxon>
        <taxon>Fungi</taxon>
        <taxon>Dikarya</taxon>
        <taxon>Ascomycota</taxon>
        <taxon>Pezizomycotina</taxon>
        <taxon>Eurotiomycetes</taxon>
        <taxon>Eurotiomycetidae</taxon>
        <taxon>Eurotiales</taxon>
        <taxon>Aspergillaceae</taxon>
        <taxon>Aspergillus</taxon>
        <taxon>Aspergillus subgen. Nidulantes</taxon>
    </lineage>
</organism>
<dbReference type="RefSeq" id="XP_681277.1">
    <property type="nucleotide sequence ID" value="XM_676185.1"/>
</dbReference>
<reference evidence="3" key="2">
    <citation type="journal article" date="2009" name="Fungal Genet. Biol.">
        <title>The 2008 update of the Aspergillus nidulans genome annotation: a community effort.</title>
        <authorList>
            <person name="Wortman J.R."/>
            <person name="Gilsenan J.M."/>
            <person name="Joardar V."/>
            <person name="Deegan J."/>
            <person name="Clutterbuck J."/>
            <person name="Andersen M.R."/>
            <person name="Archer D."/>
            <person name="Bencina M."/>
            <person name="Braus G."/>
            <person name="Coutinho P."/>
            <person name="von Dohren H."/>
            <person name="Doonan J."/>
            <person name="Driessen A.J."/>
            <person name="Durek P."/>
            <person name="Espeso E."/>
            <person name="Fekete E."/>
            <person name="Flipphi M."/>
            <person name="Estrada C.G."/>
            <person name="Geysens S."/>
            <person name="Goldman G."/>
            <person name="de Groot P.W."/>
            <person name="Hansen K."/>
            <person name="Harris S.D."/>
            <person name="Heinekamp T."/>
            <person name="Helmstaedt K."/>
            <person name="Henrissat B."/>
            <person name="Hofmann G."/>
            <person name="Homan T."/>
            <person name="Horio T."/>
            <person name="Horiuchi H."/>
            <person name="James S."/>
            <person name="Jones M."/>
            <person name="Karaffa L."/>
            <person name="Karanyi Z."/>
            <person name="Kato M."/>
            <person name="Keller N."/>
            <person name="Kelly D.E."/>
            <person name="Kiel J.A."/>
            <person name="Kim J.M."/>
            <person name="van der Klei I.J."/>
            <person name="Klis F.M."/>
            <person name="Kovalchuk A."/>
            <person name="Krasevec N."/>
            <person name="Kubicek C.P."/>
            <person name="Liu B."/>
            <person name="Maccabe A."/>
            <person name="Meyer V."/>
            <person name="Mirabito P."/>
            <person name="Miskei M."/>
            <person name="Mos M."/>
            <person name="Mullins J."/>
            <person name="Nelson D.R."/>
            <person name="Nielsen J."/>
            <person name="Oakley B.R."/>
            <person name="Osmani S.A."/>
            <person name="Pakula T."/>
            <person name="Paszewski A."/>
            <person name="Paulsen I."/>
            <person name="Pilsyk S."/>
            <person name="Pocsi I."/>
            <person name="Punt P.J."/>
            <person name="Ram A.F."/>
            <person name="Ren Q."/>
            <person name="Robellet X."/>
            <person name="Robson G."/>
            <person name="Seiboth B."/>
            <person name="van Solingen P."/>
            <person name="Specht T."/>
            <person name="Sun J."/>
            <person name="Taheri-Talesh N."/>
            <person name="Takeshita N."/>
            <person name="Ussery D."/>
            <person name="vanKuyk P.A."/>
            <person name="Visser H."/>
            <person name="van de Vondervoort P.J."/>
            <person name="de Vries R.P."/>
            <person name="Walton J."/>
            <person name="Xiang X."/>
            <person name="Xiong Y."/>
            <person name="Zeng A.P."/>
            <person name="Brandt B.W."/>
            <person name="Cornell M.J."/>
            <person name="van den Hondel C.A."/>
            <person name="Visser J."/>
            <person name="Oliver S.G."/>
            <person name="Turner G."/>
        </authorList>
    </citation>
    <scope>GENOME REANNOTATION</scope>
    <source>
        <strain evidence="3">FGSC A4 / ATCC 38163 / CBS 112.46 / NRRL 194 / M139</strain>
    </source>
</reference>